<feature type="transmembrane region" description="Helical" evidence="14">
    <location>
        <begin position="6"/>
        <end position="23"/>
    </location>
</feature>
<evidence type="ECO:0000256" key="1">
    <source>
        <dbReference type="ARBA" id="ARBA00004651"/>
    </source>
</evidence>
<keyword evidence="6 13" id="KW-0808">Transferase</keyword>
<keyword evidence="10 13" id="KW-0472">Membrane</keyword>
<evidence type="ECO:0000256" key="13">
    <source>
        <dbReference type="PIRNR" id="PIRNR016636"/>
    </source>
</evidence>
<evidence type="ECO:0000256" key="6">
    <source>
        <dbReference type="ARBA" id="ARBA00022679"/>
    </source>
</evidence>
<comment type="similarity">
    <text evidence="3 13">Belongs to the membrane-bound acyltransferase family.</text>
</comment>
<proteinExistence type="inferred from homology"/>
<evidence type="ECO:0000256" key="4">
    <source>
        <dbReference type="ARBA" id="ARBA00016084"/>
    </source>
</evidence>
<dbReference type="PANTHER" id="PTHR13285:SF23">
    <property type="entry name" value="TEICHOIC ACID D-ALANYLTRANSFERASE"/>
    <property type="match status" value="1"/>
</dbReference>
<dbReference type="GO" id="GO:0005886">
    <property type="term" value="C:plasma membrane"/>
    <property type="evidence" value="ECO:0007669"/>
    <property type="project" value="UniProtKB-SubCell"/>
</dbReference>
<feature type="transmembrane region" description="Helical" evidence="14">
    <location>
        <begin position="313"/>
        <end position="329"/>
    </location>
</feature>
<comment type="caution">
    <text evidence="15">The sequence shown here is derived from an EMBL/GenBank/DDBJ whole genome shotgun (WGS) entry which is preliminary data.</text>
</comment>
<dbReference type="PANTHER" id="PTHR13285">
    <property type="entry name" value="ACYLTRANSFERASE"/>
    <property type="match status" value="1"/>
</dbReference>
<sequence length="492" mass="54841">MLFTSAAFAFLYLPIVALVFYLLPRRHRTLAAGWLFAASVFFYGYWMPEFVALLLGSIVWNYSVGRRIATRGARTPAAKRWLIVGVTVNLLLLGYFKYANFFVDSVNALVGAGWHLGEVLLPIGISFFTFTQIAFLADGYQKGVREFAFTHYGLFVTYFPHLVAGPVLHHAQMMPQFRDAANYRFNTGNFIGGLAIFALGLFKKVVLADGISPYADTVFNAAEAGAQPDLAEAWIGALAYTFQLYFDFSGYSDMAIGLSWMFNIRLPYNFNSPYRALSISDFWRRWHMSLSAFLRDYLYIPLGGSQKGPSRRYINLFITMLLGGLWHGAAWTFVVWGGLHGLYLAINHAFRATVAKHAPRLSEHLAYRLSAWAITLLAVIIGWVFFRAESFGAAGRILSGMTSLAIPPDGPHVLLWNAGLDTMRGWTWCLILGALAFLCPNSNRIGEALLARTRARPRFCATLGGTGLSLAVLLVFINETRSAASAFIYFNF</sequence>
<evidence type="ECO:0000256" key="3">
    <source>
        <dbReference type="ARBA" id="ARBA00010323"/>
    </source>
</evidence>
<keyword evidence="5 13" id="KW-1003">Cell membrane</keyword>
<evidence type="ECO:0000256" key="5">
    <source>
        <dbReference type="ARBA" id="ARBA00022475"/>
    </source>
</evidence>
<comment type="subcellular location">
    <subcellularLocation>
        <location evidence="1">Cell membrane</location>
        <topology evidence="1">Multi-pass membrane protein</topology>
    </subcellularLocation>
</comment>
<evidence type="ECO:0000256" key="7">
    <source>
        <dbReference type="ARBA" id="ARBA00022692"/>
    </source>
</evidence>
<dbReference type="InterPro" id="IPR004299">
    <property type="entry name" value="MBOAT_fam"/>
</dbReference>
<reference evidence="15 16" key="1">
    <citation type="submission" date="2019-07" db="EMBL/GenBank/DDBJ databases">
        <title>The pathways for chlorine oxyanion respiration interact through the shared metabolite chlorate.</title>
        <authorList>
            <person name="Barnum T.P."/>
            <person name="Cheng Y."/>
            <person name="Hill K.A."/>
            <person name="Lucas L.N."/>
            <person name="Carlson H.K."/>
            <person name="Coates J.D."/>
        </authorList>
    </citation>
    <scope>NUCLEOTIDE SEQUENCE [LARGE SCALE GENOMIC DNA]</scope>
    <source>
        <strain evidence="15 16">SFB-1</strain>
    </source>
</reference>
<dbReference type="Proteomes" id="UP000318349">
    <property type="component" value="Unassembled WGS sequence"/>
</dbReference>
<evidence type="ECO:0000256" key="2">
    <source>
        <dbReference type="ARBA" id="ARBA00005182"/>
    </source>
</evidence>
<protein>
    <recommendedName>
        <fullName evidence="4">Probable alginate O-acetylase AlgI</fullName>
    </recommendedName>
    <alternativeName>
        <fullName evidence="12">Alginate biosynthesis protein AlgI</fullName>
    </alternativeName>
</protein>
<evidence type="ECO:0000256" key="12">
    <source>
        <dbReference type="ARBA" id="ARBA00031030"/>
    </source>
</evidence>
<dbReference type="Pfam" id="PF03062">
    <property type="entry name" value="MBOAT"/>
    <property type="match status" value="1"/>
</dbReference>
<evidence type="ECO:0000256" key="9">
    <source>
        <dbReference type="ARBA" id="ARBA00022989"/>
    </source>
</evidence>
<keyword evidence="8" id="KW-0016">Alginate biosynthesis</keyword>
<keyword evidence="7 14" id="KW-0812">Transmembrane</keyword>
<feature type="transmembrane region" description="Helical" evidence="14">
    <location>
        <begin position="149"/>
        <end position="171"/>
    </location>
</feature>
<dbReference type="AlphaFoldDB" id="A0A557SMM7"/>
<dbReference type="InterPro" id="IPR051085">
    <property type="entry name" value="MB_O-acyltransferase"/>
</dbReference>
<evidence type="ECO:0000256" key="11">
    <source>
        <dbReference type="ARBA" id="ARBA00023315"/>
    </source>
</evidence>
<feature type="transmembrane region" description="Helical" evidence="14">
    <location>
        <begin position="459"/>
        <end position="477"/>
    </location>
</feature>
<dbReference type="InterPro" id="IPR024194">
    <property type="entry name" value="Ac/AlaTfrase_AlgI/DltB"/>
</dbReference>
<feature type="transmembrane region" description="Helical" evidence="14">
    <location>
        <begin position="366"/>
        <end position="386"/>
    </location>
</feature>
<evidence type="ECO:0000256" key="8">
    <source>
        <dbReference type="ARBA" id="ARBA00022841"/>
    </source>
</evidence>
<evidence type="ECO:0000256" key="14">
    <source>
        <dbReference type="SAM" id="Phobius"/>
    </source>
</evidence>
<evidence type="ECO:0000313" key="15">
    <source>
        <dbReference type="EMBL" id="TVO78562.1"/>
    </source>
</evidence>
<dbReference type="GO" id="GO:0042121">
    <property type="term" value="P:alginic acid biosynthetic process"/>
    <property type="evidence" value="ECO:0007669"/>
    <property type="project" value="UniProtKB-KW"/>
</dbReference>
<dbReference type="InterPro" id="IPR028362">
    <property type="entry name" value="AlgI"/>
</dbReference>
<evidence type="ECO:0000256" key="10">
    <source>
        <dbReference type="ARBA" id="ARBA00023136"/>
    </source>
</evidence>
<feature type="transmembrane region" description="Helical" evidence="14">
    <location>
        <begin position="81"/>
        <end position="99"/>
    </location>
</feature>
<dbReference type="PIRSF" id="PIRSF500217">
    <property type="entry name" value="AlgI"/>
    <property type="match status" value="1"/>
</dbReference>
<keyword evidence="11 13" id="KW-0012">Acyltransferase</keyword>
<dbReference type="GO" id="GO:0016746">
    <property type="term" value="F:acyltransferase activity"/>
    <property type="evidence" value="ECO:0007669"/>
    <property type="project" value="UniProtKB-KW"/>
</dbReference>
<evidence type="ECO:0000313" key="16">
    <source>
        <dbReference type="Proteomes" id="UP000318349"/>
    </source>
</evidence>
<accession>A0A557SMM7</accession>
<comment type="pathway">
    <text evidence="2">Glycan biosynthesis; alginate biosynthesis.</text>
</comment>
<organism evidence="15 16">
    <name type="scientific">Denitromonas halophila</name>
    <dbReference type="NCBI Taxonomy" id="1629404"/>
    <lineage>
        <taxon>Bacteria</taxon>
        <taxon>Pseudomonadati</taxon>
        <taxon>Pseudomonadota</taxon>
        <taxon>Betaproteobacteria</taxon>
        <taxon>Rhodocyclales</taxon>
        <taxon>Zoogloeaceae</taxon>
        <taxon>Denitromonas</taxon>
    </lineage>
</organism>
<gene>
    <name evidence="15" type="ORF">FHP89_05065</name>
</gene>
<dbReference type="EMBL" id="VMNI01000005">
    <property type="protein sequence ID" value="TVO78562.1"/>
    <property type="molecule type" value="Genomic_DNA"/>
</dbReference>
<feature type="transmembrane region" description="Helical" evidence="14">
    <location>
        <begin position="119"/>
        <end position="137"/>
    </location>
</feature>
<keyword evidence="9 14" id="KW-1133">Transmembrane helix</keyword>
<feature type="transmembrane region" description="Helical" evidence="14">
    <location>
        <begin position="183"/>
        <end position="202"/>
    </location>
</feature>
<dbReference type="PIRSF" id="PIRSF016636">
    <property type="entry name" value="AlgI_DltB"/>
    <property type="match status" value="1"/>
</dbReference>
<name>A0A557SMM7_9RHOO</name>